<feature type="domain" description="EB" evidence="1">
    <location>
        <begin position="86"/>
        <end position="131"/>
    </location>
</feature>
<accession>A0A0D6LAN7</accession>
<name>A0A0D6LAN7_9BILA</name>
<dbReference type="AlphaFoldDB" id="A0A0D6LAN7"/>
<dbReference type="Pfam" id="PF01683">
    <property type="entry name" value="EB"/>
    <property type="match status" value="2"/>
</dbReference>
<evidence type="ECO:0000313" key="3">
    <source>
        <dbReference type="Proteomes" id="UP000054495"/>
    </source>
</evidence>
<evidence type="ECO:0000313" key="2">
    <source>
        <dbReference type="EMBL" id="EPB69120.1"/>
    </source>
</evidence>
<protein>
    <submittedName>
        <fullName evidence="2">Fungal mating-type pheromone</fullName>
    </submittedName>
</protein>
<reference evidence="2 3" key="1">
    <citation type="submission" date="2013-05" db="EMBL/GenBank/DDBJ databases">
        <title>Draft genome of the parasitic nematode Anyclostoma ceylanicum.</title>
        <authorList>
            <person name="Mitreva M."/>
        </authorList>
    </citation>
    <scope>NUCLEOTIDE SEQUENCE [LARGE SCALE GENOMIC DNA]</scope>
</reference>
<evidence type="ECO:0000259" key="1">
    <source>
        <dbReference type="Pfam" id="PF01683"/>
    </source>
</evidence>
<keyword evidence="3" id="KW-1185">Reference proteome</keyword>
<dbReference type="EMBL" id="KE125337">
    <property type="protein sequence ID" value="EPB69120.1"/>
    <property type="molecule type" value="Genomic_DNA"/>
</dbReference>
<proteinExistence type="predicted"/>
<feature type="domain" description="EB" evidence="1">
    <location>
        <begin position="31"/>
        <end position="70"/>
    </location>
</feature>
<dbReference type="Proteomes" id="UP000054495">
    <property type="component" value="Unassembled WGS sequence"/>
</dbReference>
<sequence length="220" mass="23212">MSSATTLPPQTPTTAVILQERTTVAAPKSYCPPDAVVTNGECRPRGSPGAACLMNSQCYNGTICVNSICTHNSTPTTLHHQSRKANNTAVKGKPLSSVTINRQCADDTQCSEGAKCQTGRCMCDGEAVLHKAHPCGQHQKPALSYTLSLVECIGGVRCPVASSCTFSAAAFTYLCCYPAQANQSRCNTKLVETVEDEAVTQMSRRTEADGIPVHAAASDV</sequence>
<dbReference type="InterPro" id="IPR006149">
    <property type="entry name" value="EB_dom"/>
</dbReference>
<organism evidence="2 3">
    <name type="scientific">Ancylostoma ceylanicum</name>
    <dbReference type="NCBI Taxonomy" id="53326"/>
    <lineage>
        <taxon>Eukaryota</taxon>
        <taxon>Metazoa</taxon>
        <taxon>Ecdysozoa</taxon>
        <taxon>Nematoda</taxon>
        <taxon>Chromadorea</taxon>
        <taxon>Rhabditida</taxon>
        <taxon>Rhabditina</taxon>
        <taxon>Rhabditomorpha</taxon>
        <taxon>Strongyloidea</taxon>
        <taxon>Ancylostomatidae</taxon>
        <taxon>Ancylostomatinae</taxon>
        <taxon>Ancylostoma</taxon>
    </lineage>
</organism>
<gene>
    <name evidence="2" type="ORF">ANCCEY_11787</name>
</gene>